<dbReference type="Gene3D" id="3.40.50.720">
    <property type="entry name" value="NAD(P)-binding Rossmann-like Domain"/>
    <property type="match status" value="1"/>
</dbReference>
<dbReference type="GO" id="GO:0016616">
    <property type="term" value="F:oxidoreductase activity, acting on the CH-OH group of donors, NAD or NADP as acceptor"/>
    <property type="evidence" value="ECO:0007669"/>
    <property type="project" value="TreeGrafter"/>
</dbReference>
<keyword evidence="3" id="KW-1185">Reference proteome</keyword>
<organism evidence="2 3">
    <name type="scientific">Desulfosarcina widdelii</name>
    <dbReference type="NCBI Taxonomy" id="947919"/>
    <lineage>
        <taxon>Bacteria</taxon>
        <taxon>Pseudomonadati</taxon>
        <taxon>Thermodesulfobacteriota</taxon>
        <taxon>Desulfobacteria</taxon>
        <taxon>Desulfobacterales</taxon>
        <taxon>Desulfosarcinaceae</taxon>
        <taxon>Desulfosarcina</taxon>
    </lineage>
</organism>
<reference evidence="2 3" key="1">
    <citation type="submission" date="2019-11" db="EMBL/GenBank/DDBJ databases">
        <title>Comparative genomics of hydrocarbon-degrading Desulfosarcina strains.</title>
        <authorList>
            <person name="Watanabe M."/>
            <person name="Kojima H."/>
            <person name="Fukui M."/>
        </authorList>
    </citation>
    <scope>NUCLEOTIDE SEQUENCE [LARGE SCALE GENOMIC DNA]</scope>
    <source>
        <strain evidence="2 3">PP31</strain>
    </source>
</reference>
<dbReference type="CDD" id="cd05233">
    <property type="entry name" value="SDR_c"/>
    <property type="match status" value="1"/>
</dbReference>
<dbReference type="FunFam" id="3.40.50.720:FF:000084">
    <property type="entry name" value="Short-chain dehydrogenase reductase"/>
    <property type="match status" value="1"/>
</dbReference>
<protein>
    <submittedName>
        <fullName evidence="2">Beta-ketoacyl-ACP reductase</fullName>
    </submittedName>
</protein>
<dbReference type="InterPro" id="IPR002347">
    <property type="entry name" value="SDR_fam"/>
</dbReference>
<dbReference type="PRINTS" id="PR00081">
    <property type="entry name" value="GDHRDH"/>
</dbReference>
<evidence type="ECO:0000313" key="2">
    <source>
        <dbReference type="EMBL" id="BBO74794.1"/>
    </source>
</evidence>
<dbReference type="KEGG" id="dwd:DSCW_22110"/>
<dbReference type="AlphaFoldDB" id="A0A5K7Z8K3"/>
<dbReference type="PRINTS" id="PR00080">
    <property type="entry name" value="SDRFAMILY"/>
</dbReference>
<name>A0A5K7Z8K3_9BACT</name>
<dbReference type="PROSITE" id="PS00061">
    <property type="entry name" value="ADH_SHORT"/>
    <property type="match status" value="1"/>
</dbReference>
<dbReference type="PANTHER" id="PTHR42760">
    <property type="entry name" value="SHORT-CHAIN DEHYDROGENASES/REDUCTASES FAMILY MEMBER"/>
    <property type="match status" value="1"/>
</dbReference>
<evidence type="ECO:0000256" key="1">
    <source>
        <dbReference type="ARBA" id="ARBA00006484"/>
    </source>
</evidence>
<dbReference type="InterPro" id="IPR036291">
    <property type="entry name" value="NAD(P)-bd_dom_sf"/>
</dbReference>
<proteinExistence type="inferred from homology"/>
<accession>A0A5K7Z8K3</accession>
<gene>
    <name evidence="2" type="primary">fabG_2</name>
    <name evidence="2" type="ORF">DSCW_22110</name>
</gene>
<dbReference type="InterPro" id="IPR020904">
    <property type="entry name" value="Sc_DH/Rdtase_CS"/>
</dbReference>
<comment type="similarity">
    <text evidence="1">Belongs to the short-chain dehydrogenases/reductases (SDR) family.</text>
</comment>
<evidence type="ECO:0000313" key="3">
    <source>
        <dbReference type="Proteomes" id="UP000427769"/>
    </source>
</evidence>
<dbReference type="RefSeq" id="WP_155303778.1">
    <property type="nucleotide sequence ID" value="NZ_AP021875.1"/>
</dbReference>
<dbReference type="Proteomes" id="UP000427769">
    <property type="component" value="Chromosome"/>
</dbReference>
<dbReference type="Pfam" id="PF13561">
    <property type="entry name" value="adh_short_C2"/>
    <property type="match status" value="1"/>
</dbReference>
<dbReference type="SUPFAM" id="SSF51735">
    <property type="entry name" value="NAD(P)-binding Rossmann-fold domains"/>
    <property type="match status" value="1"/>
</dbReference>
<dbReference type="OrthoDB" id="5354363at2"/>
<sequence>MGKMLSGKTAVVTGAGKRSGIGYAVACKLAAEGANIVIADLGPDSDPELAVKTGTENEMADIVAEIVRDHCVDAMAVNLDVTNSDSIARMVDAVAKRFEKIQILVNNAGASFGVPNAVHTYDETAWMKTIDVNLHGVFRVSRALLPMMILEGGTIINTASRAGKTPPLFNGAYAVAKAGVIMLTKVMASELAGNGVRVNAICPGQIATDLEKWRFGLEAQFFDSTIEEREAEMCKTIPLGRIGRPDEVGDLVVFLASDRSSYMTGQAINITGGQLMEL</sequence>
<dbReference type="EMBL" id="AP021875">
    <property type="protein sequence ID" value="BBO74794.1"/>
    <property type="molecule type" value="Genomic_DNA"/>
</dbReference>